<dbReference type="PROSITE" id="PS50089">
    <property type="entry name" value="ZF_RING_2"/>
    <property type="match status" value="1"/>
</dbReference>
<dbReference type="InterPro" id="IPR001841">
    <property type="entry name" value="Znf_RING"/>
</dbReference>
<protein>
    <submittedName>
        <fullName evidence="7">Predicted protein</fullName>
    </submittedName>
</protein>
<dbReference type="InterPro" id="IPR017907">
    <property type="entry name" value="Znf_RING_CS"/>
</dbReference>
<dbReference type="PANTHER" id="PTHR14134:SF3">
    <property type="entry name" value="RING-CH-TYPE DOMAIN-CONTAINING PROTEIN"/>
    <property type="match status" value="1"/>
</dbReference>
<dbReference type="eggNOG" id="ENOG502SAGP">
    <property type="taxonomic scope" value="Eukaryota"/>
</dbReference>
<dbReference type="GO" id="GO:0006301">
    <property type="term" value="P:DNA damage tolerance"/>
    <property type="evidence" value="ECO:0007669"/>
    <property type="project" value="InterPro"/>
</dbReference>
<dbReference type="KEGG" id="ngr:NAEGRDRAFT_48929"/>
<organism evidence="8">
    <name type="scientific">Naegleria gruberi</name>
    <name type="common">Amoeba</name>
    <dbReference type="NCBI Taxonomy" id="5762"/>
    <lineage>
        <taxon>Eukaryota</taxon>
        <taxon>Discoba</taxon>
        <taxon>Heterolobosea</taxon>
        <taxon>Tetramitia</taxon>
        <taxon>Eutetramitia</taxon>
        <taxon>Vahlkampfiidae</taxon>
        <taxon>Naegleria</taxon>
    </lineage>
</organism>
<dbReference type="InParanoid" id="D2VEN6"/>
<reference evidence="7 8" key="1">
    <citation type="journal article" date="2010" name="Cell">
        <title>The genome of Naegleria gruberi illuminates early eukaryotic versatility.</title>
        <authorList>
            <person name="Fritz-Laylin L.K."/>
            <person name="Prochnik S.E."/>
            <person name="Ginger M.L."/>
            <person name="Dacks J.B."/>
            <person name="Carpenter M.L."/>
            <person name="Field M.C."/>
            <person name="Kuo A."/>
            <person name="Paredez A."/>
            <person name="Chapman J."/>
            <person name="Pham J."/>
            <person name="Shu S."/>
            <person name="Neupane R."/>
            <person name="Cipriano M."/>
            <person name="Mancuso J."/>
            <person name="Tu H."/>
            <person name="Salamov A."/>
            <person name="Lindquist E."/>
            <person name="Shapiro H."/>
            <person name="Lucas S."/>
            <person name="Grigoriev I.V."/>
            <person name="Cande W.Z."/>
            <person name="Fulton C."/>
            <person name="Rokhsar D.S."/>
            <person name="Dawson S.C."/>
        </authorList>
    </citation>
    <scope>NUCLEOTIDE SEQUENCE [LARGE SCALE GENOMIC DNA]</scope>
    <source>
        <strain evidence="7 8">NEG-M</strain>
    </source>
</reference>
<evidence type="ECO:0000256" key="4">
    <source>
        <dbReference type="PROSITE-ProRule" id="PRU00175"/>
    </source>
</evidence>
<dbReference type="OMA" id="EMENHKC"/>
<dbReference type="SUPFAM" id="SSF57850">
    <property type="entry name" value="RING/U-box"/>
    <property type="match status" value="1"/>
</dbReference>
<sequence>MKGSPGLTVQSVQSLQMQSLQPVRNSQTMTTKVAMTREELDEKKKSFIGLLTDTVEKSLKEEYKISKSILEDQKKDEGLNEEDENFLDNEMENHKCGVCFELMLDNDHTPMMIVPCGHCFCKNCLGLLSNKKCPTCRAPIKSQAVNFALKQVISSYYELKQQKEKKKQESITNENRLSTSGGIDPSIVSTFKSILSKTSGENRGEVEKYLSQFVKAKTRLNILSDSLGETSRDIDTLKKHELIAETHLNQFNEDHTGLVKEIEEKMKQLEELKRAIEEQERVVSTLMRQLFM</sequence>
<dbReference type="Proteomes" id="UP000006671">
    <property type="component" value="Unassembled WGS sequence"/>
</dbReference>
<dbReference type="InterPro" id="IPR013083">
    <property type="entry name" value="Znf_RING/FYVE/PHD"/>
</dbReference>
<keyword evidence="8" id="KW-1185">Reference proteome</keyword>
<dbReference type="RefSeq" id="XP_002677382.1">
    <property type="nucleotide sequence ID" value="XM_002677336.1"/>
</dbReference>
<dbReference type="OrthoDB" id="313168at2759"/>
<dbReference type="PROSITE" id="PS00518">
    <property type="entry name" value="ZF_RING_1"/>
    <property type="match status" value="1"/>
</dbReference>
<dbReference type="Pfam" id="PF14634">
    <property type="entry name" value="zf-RING_5"/>
    <property type="match status" value="1"/>
</dbReference>
<evidence type="ECO:0000313" key="8">
    <source>
        <dbReference type="Proteomes" id="UP000006671"/>
    </source>
</evidence>
<gene>
    <name evidence="7" type="ORF">NAEGRDRAFT_48929</name>
</gene>
<keyword evidence="3" id="KW-0862">Zinc</keyword>
<dbReference type="SMART" id="SM00184">
    <property type="entry name" value="RING"/>
    <property type="match status" value="1"/>
</dbReference>
<evidence type="ECO:0000259" key="6">
    <source>
        <dbReference type="PROSITE" id="PS50089"/>
    </source>
</evidence>
<dbReference type="GO" id="GO:0061630">
    <property type="term" value="F:ubiquitin protein ligase activity"/>
    <property type="evidence" value="ECO:0007669"/>
    <property type="project" value="InterPro"/>
</dbReference>
<feature type="domain" description="RING-type" evidence="6">
    <location>
        <begin position="96"/>
        <end position="137"/>
    </location>
</feature>
<evidence type="ECO:0000256" key="5">
    <source>
        <dbReference type="SAM" id="Coils"/>
    </source>
</evidence>
<evidence type="ECO:0000256" key="1">
    <source>
        <dbReference type="ARBA" id="ARBA00022723"/>
    </source>
</evidence>
<evidence type="ECO:0000313" key="7">
    <source>
        <dbReference type="EMBL" id="EFC44638.1"/>
    </source>
</evidence>
<evidence type="ECO:0000256" key="2">
    <source>
        <dbReference type="ARBA" id="ARBA00022771"/>
    </source>
</evidence>
<dbReference type="Gene3D" id="3.30.40.10">
    <property type="entry name" value="Zinc/RING finger domain, C3HC4 (zinc finger)"/>
    <property type="match status" value="1"/>
</dbReference>
<dbReference type="VEuPathDB" id="AmoebaDB:NAEGRDRAFT_48929"/>
<dbReference type="STRING" id="5762.D2VEN6"/>
<evidence type="ECO:0000256" key="3">
    <source>
        <dbReference type="ARBA" id="ARBA00022833"/>
    </source>
</evidence>
<dbReference type="InterPro" id="IPR039577">
    <property type="entry name" value="Rad18"/>
</dbReference>
<dbReference type="GO" id="GO:0006513">
    <property type="term" value="P:protein monoubiquitination"/>
    <property type="evidence" value="ECO:0007669"/>
    <property type="project" value="InterPro"/>
</dbReference>
<accession>D2VEN6</accession>
<dbReference type="PANTHER" id="PTHR14134">
    <property type="entry name" value="E3 UBIQUITIN-PROTEIN LIGASE RAD18"/>
    <property type="match status" value="1"/>
</dbReference>
<dbReference type="GO" id="GO:0008270">
    <property type="term" value="F:zinc ion binding"/>
    <property type="evidence" value="ECO:0007669"/>
    <property type="project" value="UniProtKB-KW"/>
</dbReference>
<name>D2VEN6_NAEGR</name>
<feature type="coiled-coil region" evidence="5">
    <location>
        <begin position="252"/>
        <end position="289"/>
    </location>
</feature>
<dbReference type="AlphaFoldDB" id="D2VEN6"/>
<keyword evidence="5" id="KW-0175">Coiled coil</keyword>
<dbReference type="GO" id="GO:0003697">
    <property type="term" value="F:single-stranded DNA binding"/>
    <property type="evidence" value="ECO:0007669"/>
    <property type="project" value="InterPro"/>
</dbReference>
<keyword evidence="2 4" id="KW-0863">Zinc-finger</keyword>
<proteinExistence type="predicted"/>
<dbReference type="GeneID" id="8848482"/>
<keyword evidence="1" id="KW-0479">Metal-binding</keyword>
<dbReference type="EMBL" id="GG738867">
    <property type="protein sequence ID" value="EFC44638.1"/>
    <property type="molecule type" value="Genomic_DNA"/>
</dbReference>